<evidence type="ECO:0000313" key="1">
    <source>
        <dbReference type="EMBL" id="JAT04613.1"/>
    </source>
</evidence>
<evidence type="ECO:0008006" key="2">
    <source>
        <dbReference type="Google" id="ProtNLM"/>
    </source>
</evidence>
<proteinExistence type="predicted"/>
<dbReference type="SUPFAM" id="SSF56219">
    <property type="entry name" value="DNase I-like"/>
    <property type="match status" value="1"/>
</dbReference>
<dbReference type="Gene3D" id="3.60.10.10">
    <property type="entry name" value="Endonuclease/exonuclease/phosphatase"/>
    <property type="match status" value="1"/>
</dbReference>
<gene>
    <name evidence="1" type="ORF">g.58239</name>
</gene>
<organism evidence="1">
    <name type="scientific">Homalodisca liturata</name>
    <dbReference type="NCBI Taxonomy" id="320908"/>
    <lineage>
        <taxon>Eukaryota</taxon>
        <taxon>Metazoa</taxon>
        <taxon>Ecdysozoa</taxon>
        <taxon>Arthropoda</taxon>
        <taxon>Hexapoda</taxon>
        <taxon>Insecta</taxon>
        <taxon>Pterygota</taxon>
        <taxon>Neoptera</taxon>
        <taxon>Paraneoptera</taxon>
        <taxon>Hemiptera</taxon>
        <taxon>Auchenorrhyncha</taxon>
        <taxon>Membracoidea</taxon>
        <taxon>Cicadellidae</taxon>
        <taxon>Cicadellinae</taxon>
        <taxon>Proconiini</taxon>
        <taxon>Homalodisca</taxon>
    </lineage>
</organism>
<accession>A0A1B6JZK0</accession>
<dbReference type="InterPro" id="IPR036691">
    <property type="entry name" value="Endo/exonu/phosph_ase_sf"/>
</dbReference>
<dbReference type="EMBL" id="GECU01003094">
    <property type="protein sequence ID" value="JAT04613.1"/>
    <property type="molecule type" value="Transcribed_RNA"/>
</dbReference>
<protein>
    <recommendedName>
        <fullName evidence="2">Endonuclease/exonuclease/phosphatase domain-containing protein</fullName>
    </recommendedName>
</protein>
<dbReference type="AlphaFoldDB" id="A0A1B6JZK0"/>
<reference evidence="1" key="1">
    <citation type="submission" date="2015-11" db="EMBL/GenBank/DDBJ databases">
        <title>De novo transcriptome assembly of four potential Pierce s Disease insect vectors from Arizona vineyards.</title>
        <authorList>
            <person name="Tassone E.E."/>
        </authorList>
    </citation>
    <scope>NUCLEOTIDE SEQUENCE</scope>
</reference>
<name>A0A1B6JZK0_9HEMI</name>
<sequence length="123" mass="13923">MKQPLPLTSYVLIYLTAMTKVKCMEETIYFLGIYRSPKESAKSCINSLSNILDHIEAHNKPVVIMGDINIDDMKDTTENTLLKDELITHNIRRLLLPATRITHETATSIDFICTNLPDGNDQS</sequence>